<name>A0ABQ1HHK2_9GAMM</name>
<keyword evidence="3" id="KW-1185">Reference proteome</keyword>
<evidence type="ECO:0000313" key="2">
    <source>
        <dbReference type="EMBL" id="GGA78075.1"/>
    </source>
</evidence>
<accession>A0ABQ1HHK2</accession>
<dbReference type="EMBL" id="BMKC01000001">
    <property type="protein sequence ID" value="GGA78075.1"/>
    <property type="molecule type" value="Genomic_DNA"/>
</dbReference>
<keyword evidence="1" id="KW-1133">Transmembrane helix</keyword>
<sequence length="297" mass="33641">MAGACANCGQILQGVYCHACGQKRLGDADRRLGHLLRQAFAVLTDLDGRLWGSLRALFFQPGRLSRDYLDGRRRRWMSPFALFLLANVLYFVLPVGVTDFNLSLHEQMRQSLHGSLAQRLVDARIEQRNRDALQRWSQLPEQDRPASPRTVLIADVAGEYNARAGDVGKTLVILHVPLLALGLWLCFHRRRRYFAEHVVVALHQFTFLLLFVQLVLLPAGWLYVHLAGAASRGQMPAWAMFTSLVLVGLHFTLGLRRAYDSPWWAAVLLPLPLLVLVLQGSAWLYRPLQFLVTWAIT</sequence>
<evidence type="ECO:0008006" key="4">
    <source>
        <dbReference type="Google" id="ProtNLM"/>
    </source>
</evidence>
<protein>
    <recommendedName>
        <fullName evidence="4">DUF3667 domain-containing protein</fullName>
    </recommendedName>
</protein>
<organism evidence="2 3">
    <name type="scientific">Arenimonas soli</name>
    <dbReference type="NCBI Taxonomy" id="2269504"/>
    <lineage>
        <taxon>Bacteria</taxon>
        <taxon>Pseudomonadati</taxon>
        <taxon>Pseudomonadota</taxon>
        <taxon>Gammaproteobacteria</taxon>
        <taxon>Lysobacterales</taxon>
        <taxon>Lysobacteraceae</taxon>
        <taxon>Arenimonas</taxon>
    </lineage>
</organism>
<feature type="transmembrane region" description="Helical" evidence="1">
    <location>
        <begin position="262"/>
        <end position="285"/>
    </location>
</feature>
<keyword evidence="1" id="KW-0472">Membrane</keyword>
<evidence type="ECO:0000313" key="3">
    <source>
        <dbReference type="Proteomes" id="UP000623419"/>
    </source>
</evidence>
<gene>
    <name evidence="2" type="ORF">GCM10011521_15550</name>
</gene>
<dbReference type="InterPro" id="IPR022134">
    <property type="entry name" value="DUF3667"/>
</dbReference>
<feature type="transmembrane region" description="Helical" evidence="1">
    <location>
        <begin position="170"/>
        <end position="187"/>
    </location>
</feature>
<reference evidence="3" key="1">
    <citation type="journal article" date="2019" name="Int. J. Syst. Evol. Microbiol.">
        <title>The Global Catalogue of Microorganisms (GCM) 10K type strain sequencing project: providing services to taxonomists for standard genome sequencing and annotation.</title>
        <authorList>
            <consortium name="The Broad Institute Genomics Platform"/>
            <consortium name="The Broad Institute Genome Sequencing Center for Infectious Disease"/>
            <person name="Wu L."/>
            <person name="Ma J."/>
        </authorList>
    </citation>
    <scope>NUCLEOTIDE SEQUENCE [LARGE SCALE GENOMIC DNA]</scope>
    <source>
        <strain evidence="3">CGMCC 1.15905</strain>
    </source>
</reference>
<feature type="transmembrane region" description="Helical" evidence="1">
    <location>
        <begin position="235"/>
        <end position="255"/>
    </location>
</feature>
<feature type="transmembrane region" description="Helical" evidence="1">
    <location>
        <begin position="76"/>
        <end position="93"/>
    </location>
</feature>
<proteinExistence type="predicted"/>
<evidence type="ECO:0000256" key="1">
    <source>
        <dbReference type="SAM" id="Phobius"/>
    </source>
</evidence>
<comment type="caution">
    <text evidence="2">The sequence shown here is derived from an EMBL/GenBank/DDBJ whole genome shotgun (WGS) entry which is preliminary data.</text>
</comment>
<dbReference type="RefSeq" id="WP_188662792.1">
    <property type="nucleotide sequence ID" value="NZ_BMKC01000001.1"/>
</dbReference>
<keyword evidence="1" id="KW-0812">Transmembrane</keyword>
<dbReference type="Pfam" id="PF12412">
    <property type="entry name" value="DUF3667"/>
    <property type="match status" value="1"/>
</dbReference>
<dbReference type="Proteomes" id="UP000623419">
    <property type="component" value="Unassembled WGS sequence"/>
</dbReference>
<feature type="transmembrane region" description="Helical" evidence="1">
    <location>
        <begin position="199"/>
        <end position="223"/>
    </location>
</feature>